<dbReference type="Proteomes" id="UP000009881">
    <property type="component" value="Unassembled WGS sequence"/>
</dbReference>
<dbReference type="AlphaFoldDB" id="K9H2R9"/>
<evidence type="ECO:0000256" key="3">
    <source>
        <dbReference type="ARBA" id="ARBA00023163"/>
    </source>
</evidence>
<keyword evidence="2" id="KW-0238">DNA-binding</keyword>
<dbReference type="RefSeq" id="WP_009539038.1">
    <property type="nucleotide sequence ID" value="NZ_ANHY01000003.1"/>
</dbReference>
<evidence type="ECO:0000259" key="4">
    <source>
        <dbReference type="PROSITE" id="PS50995"/>
    </source>
</evidence>
<dbReference type="PANTHER" id="PTHR42756">
    <property type="entry name" value="TRANSCRIPTIONAL REGULATOR, MARR"/>
    <property type="match status" value="1"/>
</dbReference>
<keyword evidence="6" id="KW-1185">Reference proteome</keyword>
<dbReference type="EMBL" id="ANHY01000003">
    <property type="protein sequence ID" value="EKV32550.1"/>
    <property type="molecule type" value="Genomic_DNA"/>
</dbReference>
<evidence type="ECO:0000313" key="5">
    <source>
        <dbReference type="EMBL" id="EKV32550.1"/>
    </source>
</evidence>
<dbReference type="Gene3D" id="1.10.10.10">
    <property type="entry name" value="Winged helix-like DNA-binding domain superfamily/Winged helix DNA-binding domain"/>
    <property type="match status" value="1"/>
</dbReference>
<accession>K9H2R9</accession>
<evidence type="ECO:0000256" key="2">
    <source>
        <dbReference type="ARBA" id="ARBA00023125"/>
    </source>
</evidence>
<dbReference type="InterPro" id="IPR036390">
    <property type="entry name" value="WH_DNA-bd_sf"/>
</dbReference>
<feature type="domain" description="HTH marR-type" evidence="4">
    <location>
        <begin position="21"/>
        <end position="153"/>
    </location>
</feature>
<dbReference type="GO" id="GO:0003677">
    <property type="term" value="F:DNA binding"/>
    <property type="evidence" value="ECO:0007669"/>
    <property type="project" value="UniProtKB-KW"/>
</dbReference>
<evidence type="ECO:0000313" key="6">
    <source>
        <dbReference type="Proteomes" id="UP000009881"/>
    </source>
</evidence>
<evidence type="ECO:0000256" key="1">
    <source>
        <dbReference type="ARBA" id="ARBA00023015"/>
    </source>
</evidence>
<dbReference type="STRING" id="1238182.C882_2629"/>
<dbReference type="Pfam" id="PF12802">
    <property type="entry name" value="MarR_2"/>
    <property type="match status" value="1"/>
</dbReference>
<reference evidence="5 6" key="1">
    <citation type="journal article" date="2013" name="Genome Announc.">
        <title>Draft Genome Sequence of an Alphaproteobacterium, Caenispirillum salinarum AK4(T), Isolated from a Solar Saltern.</title>
        <authorList>
            <person name="Khatri I."/>
            <person name="Singh A."/>
            <person name="Korpole S."/>
            <person name="Pinnaka A.K."/>
            <person name="Subramanian S."/>
        </authorList>
    </citation>
    <scope>NUCLEOTIDE SEQUENCE [LARGE SCALE GENOMIC DNA]</scope>
    <source>
        <strain evidence="5 6">AK4</strain>
    </source>
</reference>
<keyword evidence="1" id="KW-0805">Transcription regulation</keyword>
<dbReference type="PANTHER" id="PTHR42756:SF1">
    <property type="entry name" value="TRANSCRIPTIONAL REPRESSOR OF EMRAB OPERON"/>
    <property type="match status" value="1"/>
</dbReference>
<comment type="caution">
    <text evidence="5">The sequence shown here is derived from an EMBL/GenBank/DDBJ whole genome shotgun (WGS) entry which is preliminary data.</text>
</comment>
<dbReference type="SMART" id="SM00347">
    <property type="entry name" value="HTH_MARR"/>
    <property type="match status" value="1"/>
</dbReference>
<dbReference type="InterPro" id="IPR036388">
    <property type="entry name" value="WH-like_DNA-bd_sf"/>
</dbReference>
<dbReference type="PROSITE" id="PS01117">
    <property type="entry name" value="HTH_MARR_1"/>
    <property type="match status" value="1"/>
</dbReference>
<dbReference type="PROSITE" id="PS50995">
    <property type="entry name" value="HTH_MARR_2"/>
    <property type="match status" value="1"/>
</dbReference>
<dbReference type="PRINTS" id="PR00598">
    <property type="entry name" value="HTHMARR"/>
</dbReference>
<dbReference type="InterPro" id="IPR000835">
    <property type="entry name" value="HTH_MarR-typ"/>
</dbReference>
<proteinExistence type="predicted"/>
<protein>
    <submittedName>
        <fullName evidence="5">Transcriptional regulator</fullName>
    </submittedName>
</protein>
<sequence>MTTDDSWIINRDSATGPFRVDDSPGFLINRAARLFAQALGQRLEPLGLTIGAFPVLLALWAQDGRSQREIARDLPLDETTLVRTLDRMARDGLVVRERDPADRRRMIVRLTDHGRALRDPALAAADAVNARAEAALPPADRGKARDLVRALATGLARSVDEGDAG</sequence>
<dbReference type="OrthoDB" id="511972at2"/>
<organism evidence="5 6">
    <name type="scientific">Caenispirillum salinarum AK4</name>
    <dbReference type="NCBI Taxonomy" id="1238182"/>
    <lineage>
        <taxon>Bacteria</taxon>
        <taxon>Pseudomonadati</taxon>
        <taxon>Pseudomonadota</taxon>
        <taxon>Alphaproteobacteria</taxon>
        <taxon>Rhodospirillales</taxon>
        <taxon>Novispirillaceae</taxon>
        <taxon>Caenispirillum</taxon>
    </lineage>
</organism>
<dbReference type="GO" id="GO:0003700">
    <property type="term" value="F:DNA-binding transcription factor activity"/>
    <property type="evidence" value="ECO:0007669"/>
    <property type="project" value="InterPro"/>
</dbReference>
<dbReference type="eggNOG" id="COG1846">
    <property type="taxonomic scope" value="Bacteria"/>
</dbReference>
<dbReference type="SUPFAM" id="SSF46785">
    <property type="entry name" value="Winged helix' DNA-binding domain"/>
    <property type="match status" value="1"/>
</dbReference>
<keyword evidence="3" id="KW-0804">Transcription</keyword>
<gene>
    <name evidence="5" type="ORF">C882_2629</name>
</gene>
<dbReference type="InterPro" id="IPR023187">
    <property type="entry name" value="Tscrpt_reg_MarR-type_CS"/>
</dbReference>
<name>K9H2R9_9PROT</name>